<proteinExistence type="predicted"/>
<dbReference type="STRING" id="649764.HMPREF0762_00922"/>
<keyword evidence="2" id="KW-1185">Reference proteome</keyword>
<sequence length="79" mass="8954">MRRVYEKKTISNSLRGKRVCFSHMRISRAISWYDVREAGCRPAAGRVRASKEEVAGRRRIASFQDAGRASRIASSPEGR</sequence>
<gene>
    <name evidence="1" type="ORF">HMPREF0762_00922</name>
</gene>
<evidence type="ECO:0000313" key="1">
    <source>
        <dbReference type="EMBL" id="EEZ61582.1"/>
    </source>
</evidence>
<dbReference type="Proteomes" id="UP000006001">
    <property type="component" value="Unassembled WGS sequence"/>
</dbReference>
<comment type="caution">
    <text evidence="1">The sequence shown here is derived from an EMBL/GenBank/DDBJ whole genome shotgun (WGS) entry which is preliminary data.</text>
</comment>
<dbReference type="HOGENOM" id="CLU_2604190_0_0_11"/>
<dbReference type="AlphaFoldDB" id="D0WGG9"/>
<reference evidence="1" key="1">
    <citation type="submission" date="2009-10" db="EMBL/GenBank/DDBJ databases">
        <authorList>
            <person name="Weinstock G."/>
            <person name="Sodergren E."/>
            <person name="Clifton S."/>
            <person name="Fulton L."/>
            <person name="Fulton B."/>
            <person name="Courtney L."/>
            <person name="Fronick C."/>
            <person name="Harrison M."/>
            <person name="Strong C."/>
            <person name="Farmer C."/>
            <person name="Delahaunty K."/>
            <person name="Markovic C."/>
            <person name="Hall O."/>
            <person name="Minx P."/>
            <person name="Tomlinson C."/>
            <person name="Mitreva M."/>
            <person name="Nelson J."/>
            <person name="Hou S."/>
            <person name="Wollam A."/>
            <person name="Pepin K.H."/>
            <person name="Johnson M."/>
            <person name="Bhonagiri V."/>
            <person name="Nash W.E."/>
            <person name="Warren W."/>
            <person name="Chinwalla A."/>
            <person name="Mardis E.R."/>
            <person name="Wilson R.K."/>
        </authorList>
    </citation>
    <scope>NUCLEOTIDE SEQUENCE [LARGE SCALE GENOMIC DNA]</scope>
    <source>
        <strain evidence="1">ATCC 700122</strain>
    </source>
</reference>
<organism evidence="1 2">
    <name type="scientific">Slackia exigua (strain ATCC 700122 / DSM 15923 / CIP 105133 / JCM 11022 / KCTC 5966 / S-7)</name>
    <dbReference type="NCBI Taxonomy" id="649764"/>
    <lineage>
        <taxon>Bacteria</taxon>
        <taxon>Bacillati</taxon>
        <taxon>Actinomycetota</taxon>
        <taxon>Coriobacteriia</taxon>
        <taxon>Eggerthellales</taxon>
        <taxon>Eggerthellaceae</taxon>
        <taxon>Slackia</taxon>
    </lineage>
</organism>
<name>D0WGG9_SLAES</name>
<evidence type="ECO:0000313" key="2">
    <source>
        <dbReference type="Proteomes" id="UP000006001"/>
    </source>
</evidence>
<dbReference type="EMBL" id="ACUX02000006">
    <property type="protein sequence ID" value="EEZ61582.1"/>
    <property type="molecule type" value="Genomic_DNA"/>
</dbReference>
<accession>D0WGG9</accession>
<protein>
    <submittedName>
        <fullName evidence="1">Uncharacterized protein</fullName>
    </submittedName>
</protein>